<dbReference type="EMBL" id="JAACJO010000030">
    <property type="protein sequence ID" value="KAF5346720.1"/>
    <property type="molecule type" value="Genomic_DNA"/>
</dbReference>
<keyword evidence="3 7" id="KW-0812">Transmembrane</keyword>
<evidence type="ECO:0000256" key="4">
    <source>
        <dbReference type="ARBA" id="ARBA00022989"/>
    </source>
</evidence>
<name>A0A8H5FRA7_9AGAR</name>
<reference evidence="9 10" key="1">
    <citation type="journal article" date="2020" name="ISME J.">
        <title>Uncovering the hidden diversity of litter-decomposition mechanisms in mushroom-forming fungi.</title>
        <authorList>
            <person name="Floudas D."/>
            <person name="Bentzer J."/>
            <person name="Ahren D."/>
            <person name="Johansson T."/>
            <person name="Persson P."/>
            <person name="Tunlid A."/>
        </authorList>
    </citation>
    <scope>NUCLEOTIDE SEQUENCE [LARGE SCALE GENOMIC DNA]</scope>
    <source>
        <strain evidence="9 10">CBS 146.42</strain>
    </source>
</reference>
<dbReference type="PROSITE" id="PS50850">
    <property type="entry name" value="MFS"/>
    <property type="match status" value="1"/>
</dbReference>
<dbReference type="SUPFAM" id="SSF103473">
    <property type="entry name" value="MFS general substrate transporter"/>
    <property type="match status" value="1"/>
</dbReference>
<feature type="transmembrane region" description="Helical" evidence="7">
    <location>
        <begin position="284"/>
        <end position="312"/>
    </location>
</feature>
<dbReference type="Gene3D" id="1.20.1250.20">
    <property type="entry name" value="MFS general substrate transporter like domains"/>
    <property type="match status" value="1"/>
</dbReference>
<evidence type="ECO:0000313" key="9">
    <source>
        <dbReference type="EMBL" id="KAF5346720.1"/>
    </source>
</evidence>
<keyword evidence="4 7" id="KW-1133">Transmembrane helix</keyword>
<keyword evidence="10" id="KW-1185">Reference proteome</keyword>
<feature type="domain" description="Major facilitator superfamily (MFS) profile" evidence="8">
    <location>
        <begin position="53"/>
        <end position="334"/>
    </location>
</feature>
<accession>A0A8H5FRA7</accession>
<gene>
    <name evidence="9" type="ORF">D9756_010383</name>
</gene>
<dbReference type="FunFam" id="1.20.1250.20:FF:000034">
    <property type="entry name" value="MFS general substrate transporter"/>
    <property type="match status" value="1"/>
</dbReference>
<evidence type="ECO:0000256" key="1">
    <source>
        <dbReference type="ARBA" id="ARBA00004141"/>
    </source>
</evidence>
<dbReference type="AlphaFoldDB" id="A0A8H5FRA7"/>
<comment type="subcellular location">
    <subcellularLocation>
        <location evidence="1">Membrane</location>
        <topology evidence="1">Multi-pass membrane protein</topology>
    </subcellularLocation>
</comment>
<dbReference type="InterPro" id="IPR020846">
    <property type="entry name" value="MFS_dom"/>
</dbReference>
<evidence type="ECO:0000259" key="8">
    <source>
        <dbReference type="PROSITE" id="PS50850"/>
    </source>
</evidence>
<feature type="transmembrane region" description="Helical" evidence="7">
    <location>
        <begin position="87"/>
        <end position="104"/>
    </location>
</feature>
<dbReference type="InterPro" id="IPR011701">
    <property type="entry name" value="MFS"/>
</dbReference>
<dbReference type="Proteomes" id="UP000559027">
    <property type="component" value="Unassembled WGS sequence"/>
</dbReference>
<dbReference type="InterPro" id="IPR036259">
    <property type="entry name" value="MFS_trans_sf"/>
</dbReference>
<organism evidence="9 10">
    <name type="scientific">Leucocoprinus leucothites</name>
    <dbReference type="NCBI Taxonomy" id="201217"/>
    <lineage>
        <taxon>Eukaryota</taxon>
        <taxon>Fungi</taxon>
        <taxon>Dikarya</taxon>
        <taxon>Basidiomycota</taxon>
        <taxon>Agaricomycotina</taxon>
        <taxon>Agaricomycetes</taxon>
        <taxon>Agaricomycetidae</taxon>
        <taxon>Agaricales</taxon>
        <taxon>Agaricineae</taxon>
        <taxon>Agaricaceae</taxon>
        <taxon>Leucocoprinus</taxon>
    </lineage>
</organism>
<evidence type="ECO:0000256" key="3">
    <source>
        <dbReference type="ARBA" id="ARBA00022692"/>
    </source>
</evidence>
<dbReference type="GO" id="GO:0016020">
    <property type="term" value="C:membrane"/>
    <property type="evidence" value="ECO:0007669"/>
    <property type="project" value="UniProtKB-SubCell"/>
</dbReference>
<feature type="transmembrane region" description="Helical" evidence="7">
    <location>
        <begin position="212"/>
        <end position="233"/>
    </location>
</feature>
<sequence>MEKPGKSSAESDKPRTPQHVYSDSSTDGAVESLTKANEARLEKVIWWKVDMYILPASILIYLLSWIDRTNIGNARVAGLQDDLQLTPTEYSIALTITFIPYILIELPSNLILKIVGPNILLPTLLVCWGIVSTLQGVVENYSGFIACRFFLGFFEGGLFPGLVLYLSCFYPRDLLQLRISALFSSVALSGAFSGLLATAISKMDGVGNRPAWAWIFILEGLFTIVFGILSFWIPPQSPDTAWFLSSEEKAYVTQRLKEANSAGRDDLGQFSWREVGEAFKSPHIWFLAVNTFFGSAIVYALAYFAPSIVFTLGFSPIRTQLMSVPPFAAAFIGT</sequence>
<dbReference type="PANTHER" id="PTHR43791">
    <property type="entry name" value="PERMEASE-RELATED"/>
    <property type="match status" value="1"/>
</dbReference>
<dbReference type="GO" id="GO:0022857">
    <property type="term" value="F:transmembrane transporter activity"/>
    <property type="evidence" value="ECO:0007669"/>
    <property type="project" value="InterPro"/>
</dbReference>
<keyword evidence="5 7" id="KW-0472">Membrane</keyword>
<evidence type="ECO:0000256" key="7">
    <source>
        <dbReference type="SAM" id="Phobius"/>
    </source>
</evidence>
<feature type="transmembrane region" description="Helical" evidence="7">
    <location>
        <begin position="143"/>
        <end position="167"/>
    </location>
</feature>
<proteinExistence type="predicted"/>
<feature type="transmembrane region" description="Helical" evidence="7">
    <location>
        <begin position="45"/>
        <end position="66"/>
    </location>
</feature>
<dbReference type="PANTHER" id="PTHR43791:SF85">
    <property type="entry name" value="TRANSPORTER, PUTATIVE (AFU_ORTHOLOGUE AFUA_6G00710)-RELATED"/>
    <property type="match status" value="1"/>
</dbReference>
<dbReference type="OrthoDB" id="2985014at2759"/>
<feature type="transmembrane region" description="Helical" evidence="7">
    <location>
        <begin position="179"/>
        <end position="200"/>
    </location>
</feature>
<feature type="compositionally biased region" description="Basic and acidic residues" evidence="6">
    <location>
        <begin position="1"/>
        <end position="15"/>
    </location>
</feature>
<comment type="caution">
    <text evidence="9">The sequence shown here is derived from an EMBL/GenBank/DDBJ whole genome shotgun (WGS) entry which is preliminary data.</text>
</comment>
<evidence type="ECO:0000256" key="2">
    <source>
        <dbReference type="ARBA" id="ARBA00022448"/>
    </source>
</evidence>
<evidence type="ECO:0000256" key="5">
    <source>
        <dbReference type="ARBA" id="ARBA00023136"/>
    </source>
</evidence>
<feature type="transmembrane region" description="Helical" evidence="7">
    <location>
        <begin position="110"/>
        <end position="131"/>
    </location>
</feature>
<evidence type="ECO:0000256" key="6">
    <source>
        <dbReference type="SAM" id="MobiDB-lite"/>
    </source>
</evidence>
<feature type="region of interest" description="Disordered" evidence="6">
    <location>
        <begin position="1"/>
        <end position="27"/>
    </location>
</feature>
<protein>
    <recommendedName>
        <fullName evidence="8">Major facilitator superfamily (MFS) profile domain-containing protein</fullName>
    </recommendedName>
</protein>
<dbReference type="Pfam" id="PF07690">
    <property type="entry name" value="MFS_1"/>
    <property type="match status" value="1"/>
</dbReference>
<evidence type="ECO:0000313" key="10">
    <source>
        <dbReference type="Proteomes" id="UP000559027"/>
    </source>
</evidence>
<keyword evidence="2" id="KW-0813">Transport</keyword>